<evidence type="ECO:0000313" key="1">
    <source>
        <dbReference type="EMBL" id="AQZ20217.1"/>
    </source>
</evidence>
<protein>
    <recommendedName>
        <fullName evidence="2">Lipoprotein</fullName>
    </recommendedName>
</protein>
<reference evidence="1" key="1">
    <citation type="submission" date="2016-10" db="EMBL/GenBank/DDBJ databases">
        <authorList>
            <person name="Sun J."/>
        </authorList>
    </citation>
    <scope>NUCLEOTIDE SEQUENCE</scope>
    <source>
        <strain evidence="1">GD46</strain>
        <plasmid evidence="1">pGD46-3</plasmid>
    </source>
</reference>
<accession>A0A1U9XFE2</accession>
<keyword evidence="1" id="KW-0614">Plasmid</keyword>
<dbReference type="EMBL" id="KY075652">
    <property type="protein sequence ID" value="AQZ20217.1"/>
    <property type="molecule type" value="Genomic_DNA"/>
</dbReference>
<proteinExistence type="predicted"/>
<dbReference type="PROSITE" id="PS51257">
    <property type="entry name" value="PROKAR_LIPOPROTEIN"/>
    <property type="match status" value="1"/>
</dbReference>
<name>A0A1U9XFE2_ECOLX</name>
<organism evidence="1">
    <name type="scientific">Escherichia coli</name>
    <dbReference type="NCBI Taxonomy" id="562"/>
    <lineage>
        <taxon>Bacteria</taxon>
        <taxon>Pseudomonadati</taxon>
        <taxon>Pseudomonadota</taxon>
        <taxon>Gammaproteobacteria</taxon>
        <taxon>Enterobacterales</taxon>
        <taxon>Enterobacteriaceae</taxon>
        <taxon>Escherichia</taxon>
    </lineage>
</organism>
<geneLocation type="plasmid" evidence="1">
    <name>pGD46-3</name>
</geneLocation>
<dbReference type="AlphaFoldDB" id="A0A1U9XFE2"/>
<gene>
    <name evidence="1" type="ORF">pGD46-3_00031</name>
</gene>
<sequence length="72" mass="8494">MKKYLLFALPFFVVGCSEEVKSVDWWGSILRKLNKSRQSVRSLALILRTVRMLNKHCLFSLRRMLQSLHSIN</sequence>
<evidence type="ECO:0008006" key="2">
    <source>
        <dbReference type="Google" id="ProtNLM"/>
    </source>
</evidence>